<evidence type="ECO:0000256" key="1">
    <source>
        <dbReference type="ARBA" id="ARBA00007645"/>
    </source>
</evidence>
<keyword evidence="6" id="KW-1185">Reference proteome</keyword>
<dbReference type="PANTHER" id="PTHR18804:SF16">
    <property type="entry name" value="RIBOSOMAL PROTEIN"/>
    <property type="match status" value="1"/>
</dbReference>
<evidence type="ECO:0000313" key="6">
    <source>
        <dbReference type="Proteomes" id="UP001479436"/>
    </source>
</evidence>
<organism evidence="5 6">
    <name type="scientific">Basidiobolus ranarum</name>
    <dbReference type="NCBI Taxonomy" id="34480"/>
    <lineage>
        <taxon>Eukaryota</taxon>
        <taxon>Fungi</taxon>
        <taxon>Fungi incertae sedis</taxon>
        <taxon>Zoopagomycota</taxon>
        <taxon>Entomophthoromycotina</taxon>
        <taxon>Basidiobolomycetes</taxon>
        <taxon>Basidiobolales</taxon>
        <taxon>Basidiobolaceae</taxon>
        <taxon>Basidiobolus</taxon>
    </lineage>
</organism>
<name>A0ABR2WAK4_9FUNG</name>
<keyword evidence="2 4" id="KW-0689">Ribosomal protein</keyword>
<dbReference type="NCBIfam" id="TIGR01022">
    <property type="entry name" value="rpmJ_bact"/>
    <property type="match status" value="1"/>
</dbReference>
<accession>A0ABR2WAK4</accession>
<protein>
    <recommendedName>
        <fullName evidence="4">Ribosomal protein</fullName>
    </recommendedName>
</protein>
<comment type="caution">
    <text evidence="5">The sequence shown here is derived from an EMBL/GenBank/DDBJ whole genome shotgun (WGS) entry which is preliminary data.</text>
</comment>
<keyword evidence="3 4" id="KW-0687">Ribonucleoprotein</keyword>
<gene>
    <name evidence="5" type="ORF">K7432_000853</name>
</gene>
<comment type="similarity">
    <text evidence="1 4">Belongs to the bacterial ribosomal protein bL36 family.</text>
</comment>
<dbReference type="PROSITE" id="PS00828">
    <property type="entry name" value="RIBOSOMAL_L36"/>
    <property type="match status" value="1"/>
</dbReference>
<evidence type="ECO:0000313" key="5">
    <source>
        <dbReference type="EMBL" id="KAK9728707.1"/>
    </source>
</evidence>
<dbReference type="Pfam" id="PF00444">
    <property type="entry name" value="Ribosomal_L36"/>
    <property type="match status" value="1"/>
</dbReference>
<dbReference type="InterPro" id="IPR000473">
    <property type="entry name" value="Ribosomal_bL36"/>
</dbReference>
<dbReference type="HAMAP" id="MF_00251">
    <property type="entry name" value="Ribosomal_bL36"/>
    <property type="match status" value="1"/>
</dbReference>
<dbReference type="PANTHER" id="PTHR18804">
    <property type="entry name" value="RIBOSOMAL PROTEIN"/>
    <property type="match status" value="1"/>
</dbReference>
<dbReference type="EMBL" id="JASJQH010006892">
    <property type="protein sequence ID" value="KAK9728707.1"/>
    <property type="molecule type" value="Genomic_DNA"/>
</dbReference>
<reference evidence="5 6" key="1">
    <citation type="submission" date="2023-04" db="EMBL/GenBank/DDBJ databases">
        <title>Genome of Basidiobolus ranarum AG-B5.</title>
        <authorList>
            <person name="Stajich J.E."/>
            <person name="Carter-House D."/>
            <person name="Gryganskyi A."/>
        </authorList>
    </citation>
    <scope>NUCLEOTIDE SEQUENCE [LARGE SCALE GENOMIC DNA]</scope>
    <source>
        <strain evidence="5 6">AG-B5</strain>
    </source>
</reference>
<dbReference type="InterPro" id="IPR035977">
    <property type="entry name" value="Ribosomal_bL36_sp"/>
</dbReference>
<evidence type="ECO:0000256" key="3">
    <source>
        <dbReference type="ARBA" id="ARBA00023274"/>
    </source>
</evidence>
<dbReference type="InterPro" id="IPR052010">
    <property type="entry name" value="Ribosomal_LSU_bL36"/>
</dbReference>
<evidence type="ECO:0000256" key="2">
    <source>
        <dbReference type="ARBA" id="ARBA00022980"/>
    </source>
</evidence>
<dbReference type="Proteomes" id="UP001479436">
    <property type="component" value="Unassembled WGS sequence"/>
</dbReference>
<sequence>MFGRLINLTRIAGVIPTATALVRPTLVRPTVTFPSLANGSLTFYRGMKVRSSIKKMCEGCSIVRRRGRRYVICNRDPKHKQRQG</sequence>
<evidence type="ECO:0000256" key="4">
    <source>
        <dbReference type="RuleBase" id="RU000570"/>
    </source>
</evidence>
<proteinExistence type="inferred from homology"/>
<dbReference type="SUPFAM" id="SSF57840">
    <property type="entry name" value="Ribosomal protein L36"/>
    <property type="match status" value="1"/>
</dbReference>